<protein>
    <submittedName>
        <fullName evidence="2">Uncharacterized protein</fullName>
    </submittedName>
</protein>
<proteinExistence type="predicted"/>
<feature type="region of interest" description="Disordered" evidence="1">
    <location>
        <begin position="23"/>
        <end position="54"/>
    </location>
</feature>
<evidence type="ECO:0000313" key="2">
    <source>
        <dbReference type="EMBL" id="CAI8597980.1"/>
    </source>
</evidence>
<reference evidence="2 3" key="1">
    <citation type="submission" date="2023-01" db="EMBL/GenBank/DDBJ databases">
        <authorList>
            <person name="Kreplak J."/>
        </authorList>
    </citation>
    <scope>NUCLEOTIDE SEQUENCE [LARGE SCALE GENOMIC DNA]</scope>
</reference>
<organism evidence="2 3">
    <name type="scientific">Vicia faba</name>
    <name type="common">Broad bean</name>
    <name type="synonym">Faba vulgaris</name>
    <dbReference type="NCBI Taxonomy" id="3906"/>
    <lineage>
        <taxon>Eukaryota</taxon>
        <taxon>Viridiplantae</taxon>
        <taxon>Streptophyta</taxon>
        <taxon>Embryophyta</taxon>
        <taxon>Tracheophyta</taxon>
        <taxon>Spermatophyta</taxon>
        <taxon>Magnoliopsida</taxon>
        <taxon>eudicotyledons</taxon>
        <taxon>Gunneridae</taxon>
        <taxon>Pentapetalae</taxon>
        <taxon>rosids</taxon>
        <taxon>fabids</taxon>
        <taxon>Fabales</taxon>
        <taxon>Fabaceae</taxon>
        <taxon>Papilionoideae</taxon>
        <taxon>50 kb inversion clade</taxon>
        <taxon>NPAAA clade</taxon>
        <taxon>Hologalegina</taxon>
        <taxon>IRL clade</taxon>
        <taxon>Fabeae</taxon>
        <taxon>Vicia</taxon>
    </lineage>
</organism>
<sequence>MPSNSGIFTFQEQRPNADYYQVVPRPSSQATTQGGTQEPPSGPRPPPFGFSVADQPFQSFPRAQVSNRMDQAQAYASAAPFGGRPGSVSIPPQQHPAFPFAGQPSPRSQVHKWGTWPMNQKFGSNPSLASSKPAYHADQIYDPFSPTSVASPHQKGNLGK</sequence>
<accession>A0AAV0ZH54</accession>
<gene>
    <name evidence="2" type="ORF">VFH_II106520</name>
</gene>
<evidence type="ECO:0000313" key="3">
    <source>
        <dbReference type="Proteomes" id="UP001157006"/>
    </source>
</evidence>
<dbReference type="EMBL" id="OX451737">
    <property type="protein sequence ID" value="CAI8597980.1"/>
    <property type="molecule type" value="Genomic_DNA"/>
</dbReference>
<feature type="region of interest" description="Disordered" evidence="1">
    <location>
        <begin position="139"/>
        <end position="160"/>
    </location>
</feature>
<name>A0AAV0ZH54_VICFA</name>
<dbReference type="AlphaFoldDB" id="A0AAV0ZH54"/>
<dbReference type="Proteomes" id="UP001157006">
    <property type="component" value="Chromosome 2"/>
</dbReference>
<keyword evidence="3" id="KW-1185">Reference proteome</keyword>
<feature type="compositionally biased region" description="Polar residues" evidence="1">
    <location>
        <begin position="26"/>
        <end position="38"/>
    </location>
</feature>
<feature type="region of interest" description="Disordered" evidence="1">
    <location>
        <begin position="78"/>
        <end position="118"/>
    </location>
</feature>
<evidence type="ECO:0000256" key="1">
    <source>
        <dbReference type="SAM" id="MobiDB-lite"/>
    </source>
</evidence>